<dbReference type="STRING" id="555088.DealDRAFT_0561"/>
<dbReference type="PROSITE" id="PS51782">
    <property type="entry name" value="LYSM"/>
    <property type="match status" value="1"/>
</dbReference>
<name>C0GDB0_DETAL</name>
<dbReference type="CDD" id="cd10917">
    <property type="entry name" value="CE4_NodB_like_6s_7s"/>
    <property type="match status" value="1"/>
</dbReference>
<dbReference type="GO" id="GO:0046872">
    <property type="term" value="F:metal ion binding"/>
    <property type="evidence" value="ECO:0007669"/>
    <property type="project" value="UniProtKB-KW"/>
</dbReference>
<dbReference type="Proteomes" id="UP000006443">
    <property type="component" value="Unassembled WGS sequence"/>
</dbReference>
<dbReference type="InterPro" id="IPR036680">
    <property type="entry name" value="SPOR-like_sf"/>
</dbReference>
<dbReference type="GO" id="GO:0042834">
    <property type="term" value="F:peptidoglycan binding"/>
    <property type="evidence" value="ECO:0007669"/>
    <property type="project" value="InterPro"/>
</dbReference>
<dbReference type="CDD" id="cd00118">
    <property type="entry name" value="LysM"/>
    <property type="match status" value="1"/>
</dbReference>
<dbReference type="EMBL" id="ACJM01000002">
    <property type="protein sequence ID" value="EEG78631.1"/>
    <property type="molecule type" value="Genomic_DNA"/>
</dbReference>
<feature type="domain" description="LysM" evidence="5">
    <location>
        <begin position="325"/>
        <end position="355"/>
    </location>
</feature>
<dbReference type="InterPro" id="IPR018392">
    <property type="entry name" value="LysM"/>
</dbReference>
<evidence type="ECO:0000313" key="7">
    <source>
        <dbReference type="Proteomes" id="UP000006443"/>
    </source>
</evidence>
<organism evidence="6 7">
    <name type="scientific">Dethiobacter alkaliphilus AHT 1</name>
    <dbReference type="NCBI Taxonomy" id="555088"/>
    <lineage>
        <taxon>Bacteria</taxon>
        <taxon>Bacillati</taxon>
        <taxon>Bacillota</taxon>
        <taxon>Dethiobacteria</taxon>
        <taxon>Dethiobacterales</taxon>
        <taxon>Dethiobacteraceae</taxon>
        <taxon>Dethiobacter</taxon>
    </lineage>
</organism>
<dbReference type="InterPro" id="IPR011330">
    <property type="entry name" value="Glyco_hydro/deAcase_b/a-brl"/>
</dbReference>
<reference evidence="6 7" key="1">
    <citation type="submission" date="2009-02" db="EMBL/GenBank/DDBJ databases">
        <title>Sequencing of the draft genome and assembly of Dethiobacter alkaliphilus AHT 1.</title>
        <authorList>
            <consortium name="US DOE Joint Genome Institute (JGI-PGF)"/>
            <person name="Lucas S."/>
            <person name="Copeland A."/>
            <person name="Lapidus A."/>
            <person name="Glavina del Rio T."/>
            <person name="Dalin E."/>
            <person name="Tice H."/>
            <person name="Bruce D."/>
            <person name="Goodwin L."/>
            <person name="Pitluck S."/>
            <person name="Larimer F."/>
            <person name="Land M.L."/>
            <person name="Hauser L."/>
            <person name="Muyzer G."/>
        </authorList>
    </citation>
    <scope>NUCLEOTIDE SEQUENCE [LARGE SCALE GENOMIC DNA]</scope>
    <source>
        <strain evidence="6 7">AHT 1</strain>
    </source>
</reference>
<dbReference type="SUPFAM" id="SSF110997">
    <property type="entry name" value="Sporulation related repeat"/>
    <property type="match status" value="1"/>
</dbReference>
<dbReference type="PROSITE" id="PS51677">
    <property type="entry name" value="NODB"/>
    <property type="match status" value="1"/>
</dbReference>
<dbReference type="Gene3D" id="3.30.70.1070">
    <property type="entry name" value="Sporulation related repeat"/>
    <property type="match status" value="1"/>
</dbReference>
<gene>
    <name evidence="6" type="ORF">DealDRAFT_0561</name>
</gene>
<dbReference type="OrthoDB" id="9806342at2"/>
<dbReference type="GO" id="GO:0005975">
    <property type="term" value="P:carbohydrate metabolic process"/>
    <property type="evidence" value="ECO:0007669"/>
    <property type="project" value="InterPro"/>
</dbReference>
<protein>
    <submittedName>
        <fullName evidence="6">Polysaccharide deacetylase</fullName>
    </submittedName>
</protein>
<dbReference type="PANTHER" id="PTHR10587:SF133">
    <property type="entry name" value="CHITIN DEACETYLASE 1-RELATED"/>
    <property type="match status" value="1"/>
</dbReference>
<dbReference type="RefSeq" id="WP_008514662.1">
    <property type="nucleotide sequence ID" value="NZ_ACJM01000002.1"/>
</dbReference>
<dbReference type="InterPro" id="IPR007730">
    <property type="entry name" value="SPOR-like_dom"/>
</dbReference>
<evidence type="ECO:0000256" key="1">
    <source>
        <dbReference type="ARBA" id="ARBA00022723"/>
    </source>
</evidence>
<dbReference type="Gene3D" id="3.10.350.10">
    <property type="entry name" value="LysM domain"/>
    <property type="match status" value="1"/>
</dbReference>
<keyword evidence="1" id="KW-0479">Metal-binding</keyword>
<evidence type="ECO:0000259" key="3">
    <source>
        <dbReference type="PROSITE" id="PS51677"/>
    </source>
</evidence>
<comment type="caution">
    <text evidence="6">The sequence shown here is derived from an EMBL/GenBank/DDBJ whole genome shotgun (WGS) entry which is preliminary data.</text>
</comment>
<dbReference type="GO" id="GO:0016810">
    <property type="term" value="F:hydrolase activity, acting on carbon-nitrogen (but not peptide) bonds"/>
    <property type="evidence" value="ECO:0007669"/>
    <property type="project" value="InterPro"/>
</dbReference>
<evidence type="ECO:0000259" key="5">
    <source>
        <dbReference type="PROSITE" id="PS51782"/>
    </source>
</evidence>
<dbReference type="Gene3D" id="3.20.20.370">
    <property type="entry name" value="Glycoside hydrolase/deacetylase"/>
    <property type="match status" value="1"/>
</dbReference>
<evidence type="ECO:0000313" key="6">
    <source>
        <dbReference type="EMBL" id="EEG78631.1"/>
    </source>
</evidence>
<dbReference type="SUPFAM" id="SSF88713">
    <property type="entry name" value="Glycoside hydrolase/deacetylase"/>
    <property type="match status" value="1"/>
</dbReference>
<dbReference type="Pfam" id="PF05036">
    <property type="entry name" value="SPOR"/>
    <property type="match status" value="1"/>
</dbReference>
<evidence type="ECO:0000259" key="4">
    <source>
        <dbReference type="PROSITE" id="PS51724"/>
    </source>
</evidence>
<dbReference type="InterPro" id="IPR036779">
    <property type="entry name" value="LysM_dom_sf"/>
</dbReference>
<dbReference type="InterPro" id="IPR002509">
    <property type="entry name" value="NODB_dom"/>
</dbReference>
<evidence type="ECO:0000256" key="2">
    <source>
        <dbReference type="ARBA" id="ARBA00022801"/>
    </source>
</evidence>
<sequence>MSIARQLYRVQAGAFSSRQGAEEQVKNLKEAGFDAFIISPAPENGDLSGQKLYRVQAGAFSSKERAKEQVRRLKEAGFDAFFISPQPPEGRVEPETPAIYVGQQLIIPFSENDSPSISKVVNEGILKQIALTFDAGWYYDQTIPLLDELDKYNVKSTFFPRALWVRDNPDLTREIVNRGHIVENHSLTHADMSQMNETEIREELGESTRIIEEITNRRPYLFRPPYGAYNERMLKILAQEGYPYTIMWTVDSHDWAHEIGGKPITADYLVNRVLDNSSPNGIILMHVGGYNTVKALPRIITGLMHQGYRLVTVNEMMPAPTPSSRIHTVNQGETLHSIAEKYGVTVEEIIAANGL</sequence>
<dbReference type="Pfam" id="PF01522">
    <property type="entry name" value="Polysacc_deac_1"/>
    <property type="match status" value="1"/>
</dbReference>
<feature type="domain" description="SPOR" evidence="4">
    <location>
        <begin position="2"/>
        <end position="85"/>
    </location>
</feature>
<accession>C0GDB0</accession>
<keyword evidence="7" id="KW-1185">Reference proteome</keyword>
<dbReference type="PROSITE" id="PS51724">
    <property type="entry name" value="SPOR"/>
    <property type="match status" value="1"/>
</dbReference>
<dbReference type="GO" id="GO:0016020">
    <property type="term" value="C:membrane"/>
    <property type="evidence" value="ECO:0007669"/>
    <property type="project" value="TreeGrafter"/>
</dbReference>
<dbReference type="PANTHER" id="PTHR10587">
    <property type="entry name" value="GLYCOSYL TRANSFERASE-RELATED"/>
    <property type="match status" value="1"/>
</dbReference>
<dbReference type="SUPFAM" id="SSF54106">
    <property type="entry name" value="LysM domain"/>
    <property type="match status" value="1"/>
</dbReference>
<dbReference type="eggNOG" id="COG0726">
    <property type="taxonomic scope" value="Bacteria"/>
</dbReference>
<keyword evidence="2" id="KW-0378">Hydrolase</keyword>
<dbReference type="InterPro" id="IPR050248">
    <property type="entry name" value="Polysacc_deacetylase_ArnD"/>
</dbReference>
<dbReference type="Pfam" id="PF01476">
    <property type="entry name" value="LysM"/>
    <property type="match status" value="1"/>
</dbReference>
<proteinExistence type="predicted"/>
<feature type="domain" description="NodB homology" evidence="3">
    <location>
        <begin position="127"/>
        <end position="311"/>
    </location>
</feature>
<dbReference type="AlphaFoldDB" id="C0GDB0"/>